<keyword evidence="1" id="KW-0472">Membrane</keyword>
<evidence type="ECO:0000313" key="3">
    <source>
        <dbReference type="Proteomes" id="UP000019753"/>
    </source>
</evidence>
<sequence>MPSWLEGWPFVWLYLFFVLGAALRSQALYWLGRGVAAGTLRARRAAWLDGPRTHRAVRLIERWGMPVVPLSFLTVGLQSAVHGASGLLRLHWLRYTLWSVPGWLVWALVWTGGGTVAVYGALALAARSPWALVGALVLAGAVAAVLLLRRRRRREALDALQGLVDQAPEHTPRA</sequence>
<evidence type="ECO:0008006" key="4">
    <source>
        <dbReference type="Google" id="ProtNLM"/>
    </source>
</evidence>
<comment type="caution">
    <text evidence="2">The sequence shown here is derived from an EMBL/GenBank/DDBJ whole genome shotgun (WGS) entry which is preliminary data.</text>
</comment>
<feature type="transmembrane region" description="Helical" evidence="1">
    <location>
        <begin position="130"/>
        <end position="148"/>
    </location>
</feature>
<protein>
    <recommendedName>
        <fullName evidence="4">Membrane protein DedA with SNARE-associated domain</fullName>
    </recommendedName>
</protein>
<feature type="transmembrane region" description="Helical" evidence="1">
    <location>
        <begin position="12"/>
        <end position="31"/>
    </location>
</feature>
<dbReference type="RefSeq" id="WP_052022633.1">
    <property type="nucleotide sequence ID" value="NZ_AXCW01000070.1"/>
</dbReference>
<accession>A0A021VUL1</accession>
<evidence type="ECO:0000256" key="1">
    <source>
        <dbReference type="SAM" id="Phobius"/>
    </source>
</evidence>
<organism evidence="2 3">
    <name type="scientific">Actinotalea ferrariae CF5-4</name>
    <dbReference type="NCBI Taxonomy" id="948458"/>
    <lineage>
        <taxon>Bacteria</taxon>
        <taxon>Bacillati</taxon>
        <taxon>Actinomycetota</taxon>
        <taxon>Actinomycetes</taxon>
        <taxon>Micrococcales</taxon>
        <taxon>Cellulomonadaceae</taxon>
        <taxon>Actinotalea</taxon>
    </lineage>
</organism>
<name>A0A021VUL1_9CELL</name>
<reference evidence="2 3" key="1">
    <citation type="submission" date="2014-01" db="EMBL/GenBank/DDBJ databases">
        <title>Actinotalea ferrariae CF5-4.</title>
        <authorList>
            <person name="Chen F."/>
            <person name="Li Y."/>
            <person name="Wang G."/>
        </authorList>
    </citation>
    <scope>NUCLEOTIDE SEQUENCE [LARGE SCALE GENOMIC DNA]</scope>
    <source>
        <strain evidence="2 3">CF5-4</strain>
    </source>
</reference>
<keyword evidence="1" id="KW-1133">Transmembrane helix</keyword>
<dbReference type="EMBL" id="AXCW01000070">
    <property type="protein sequence ID" value="EYR63745.1"/>
    <property type="molecule type" value="Genomic_DNA"/>
</dbReference>
<keyword evidence="3" id="KW-1185">Reference proteome</keyword>
<gene>
    <name evidence="2" type="ORF">N866_18520</name>
</gene>
<feature type="transmembrane region" description="Helical" evidence="1">
    <location>
        <begin position="103"/>
        <end position="124"/>
    </location>
</feature>
<evidence type="ECO:0000313" key="2">
    <source>
        <dbReference type="EMBL" id="EYR63745.1"/>
    </source>
</evidence>
<proteinExistence type="predicted"/>
<keyword evidence="1" id="KW-0812">Transmembrane</keyword>
<dbReference type="OrthoDB" id="3426404at2"/>
<dbReference type="Proteomes" id="UP000019753">
    <property type="component" value="Unassembled WGS sequence"/>
</dbReference>
<dbReference type="AlphaFoldDB" id="A0A021VUL1"/>